<keyword evidence="4 8" id="KW-0808">Transferase</keyword>
<comment type="caution">
    <text evidence="8">The sequence shown here is derived from an EMBL/GenBank/DDBJ whole genome shotgun (WGS) entry which is preliminary data.</text>
</comment>
<evidence type="ECO:0000256" key="5">
    <source>
        <dbReference type="ARBA" id="ARBA00022691"/>
    </source>
</evidence>
<dbReference type="InterPro" id="IPR029063">
    <property type="entry name" value="SAM-dependent_MTases_sf"/>
</dbReference>
<dbReference type="Pfam" id="PF01555">
    <property type="entry name" value="N6_N4_Mtase"/>
    <property type="match status" value="1"/>
</dbReference>
<evidence type="ECO:0000256" key="6">
    <source>
        <dbReference type="ARBA" id="ARBA00047942"/>
    </source>
</evidence>
<dbReference type="InterPro" id="IPR002052">
    <property type="entry name" value="DNA_methylase_N6_adenine_CS"/>
</dbReference>
<dbReference type="Proteomes" id="UP000319142">
    <property type="component" value="Unassembled WGS sequence"/>
</dbReference>
<dbReference type="GO" id="GO:0003677">
    <property type="term" value="F:DNA binding"/>
    <property type="evidence" value="ECO:0007669"/>
    <property type="project" value="InterPro"/>
</dbReference>
<evidence type="ECO:0000256" key="4">
    <source>
        <dbReference type="ARBA" id="ARBA00022679"/>
    </source>
</evidence>
<comment type="similarity">
    <text evidence="1">Belongs to the N(4)/N(6)-methyltransferase family.</text>
</comment>
<keyword evidence="3 8" id="KW-0489">Methyltransferase</keyword>
<keyword evidence="5" id="KW-0949">S-adenosyl-L-methionine</keyword>
<gene>
    <name evidence="8" type="ORF">FHK81_09080</name>
</gene>
<organism evidence="8 9">
    <name type="scientific">Marinobacter vinifirmus</name>
    <dbReference type="NCBI Taxonomy" id="355591"/>
    <lineage>
        <taxon>Bacteria</taxon>
        <taxon>Pseudomonadati</taxon>
        <taxon>Pseudomonadota</taxon>
        <taxon>Gammaproteobacteria</taxon>
        <taxon>Pseudomonadales</taxon>
        <taxon>Marinobacteraceae</taxon>
        <taxon>Marinobacter</taxon>
    </lineage>
</organism>
<dbReference type="PRINTS" id="PR00506">
    <property type="entry name" value="D21N6MTFRASE"/>
</dbReference>
<evidence type="ECO:0000256" key="2">
    <source>
        <dbReference type="ARBA" id="ARBA00011900"/>
    </source>
</evidence>
<name>A0A558BAA8_9GAMM</name>
<evidence type="ECO:0000313" key="8">
    <source>
        <dbReference type="EMBL" id="TVT33452.1"/>
    </source>
</evidence>
<proteinExistence type="inferred from homology"/>
<dbReference type="RefSeq" id="WP_273133509.1">
    <property type="nucleotide sequence ID" value="NZ_VMRX01000022.1"/>
</dbReference>
<evidence type="ECO:0000256" key="3">
    <source>
        <dbReference type="ARBA" id="ARBA00022603"/>
    </source>
</evidence>
<dbReference type="Gene3D" id="3.40.50.150">
    <property type="entry name" value="Vaccinia Virus protein VP39"/>
    <property type="match status" value="1"/>
</dbReference>
<dbReference type="PROSITE" id="PS00092">
    <property type="entry name" value="N6_MTASE"/>
    <property type="match status" value="1"/>
</dbReference>
<dbReference type="GO" id="GO:0009007">
    <property type="term" value="F:site-specific DNA-methyltransferase (adenine-specific) activity"/>
    <property type="evidence" value="ECO:0007669"/>
    <property type="project" value="UniProtKB-EC"/>
</dbReference>
<protein>
    <recommendedName>
        <fullName evidence="2">site-specific DNA-methyltransferase (adenine-specific)</fullName>
        <ecNumber evidence="2">2.1.1.72</ecNumber>
    </recommendedName>
</protein>
<dbReference type="InterPro" id="IPR002941">
    <property type="entry name" value="DNA_methylase_N4/N6"/>
</dbReference>
<dbReference type="EC" id="2.1.1.72" evidence="2"/>
<dbReference type="SUPFAM" id="SSF53335">
    <property type="entry name" value="S-adenosyl-L-methionine-dependent methyltransferases"/>
    <property type="match status" value="1"/>
</dbReference>
<evidence type="ECO:0000313" key="9">
    <source>
        <dbReference type="Proteomes" id="UP000319142"/>
    </source>
</evidence>
<comment type="catalytic activity">
    <reaction evidence="6">
        <text>a 2'-deoxyadenosine in DNA + S-adenosyl-L-methionine = an N(6)-methyl-2'-deoxyadenosine in DNA + S-adenosyl-L-homocysteine + H(+)</text>
        <dbReference type="Rhea" id="RHEA:15197"/>
        <dbReference type="Rhea" id="RHEA-COMP:12418"/>
        <dbReference type="Rhea" id="RHEA-COMP:12419"/>
        <dbReference type="ChEBI" id="CHEBI:15378"/>
        <dbReference type="ChEBI" id="CHEBI:57856"/>
        <dbReference type="ChEBI" id="CHEBI:59789"/>
        <dbReference type="ChEBI" id="CHEBI:90615"/>
        <dbReference type="ChEBI" id="CHEBI:90616"/>
        <dbReference type="EC" id="2.1.1.72"/>
    </reaction>
</comment>
<evidence type="ECO:0000259" key="7">
    <source>
        <dbReference type="Pfam" id="PF01555"/>
    </source>
</evidence>
<feature type="domain" description="DNA methylase N-4/N-6" evidence="7">
    <location>
        <begin position="524"/>
        <end position="909"/>
    </location>
</feature>
<dbReference type="GO" id="GO:0032259">
    <property type="term" value="P:methylation"/>
    <property type="evidence" value="ECO:0007669"/>
    <property type="project" value="UniProtKB-KW"/>
</dbReference>
<dbReference type="InterPro" id="IPR002295">
    <property type="entry name" value="N4/N6-MTase_EcoPI_Mod-like"/>
</dbReference>
<evidence type="ECO:0000256" key="1">
    <source>
        <dbReference type="ARBA" id="ARBA00006594"/>
    </source>
</evidence>
<sequence length="1183" mass="136048">MSNATQQLKAQQRRQKFADLLREMFQLNQPELDFGLYRIMHARKDDINRFIDQDLPRITQEAFSQYASQDQAQLEAELEEHIKSAKGLGMDPDAIPKVQELKQQLQGGFDLAREEGEVYDALVTFFSRYYNEGDFLSRRVYKDGTYAIPYQGEEVVLHWANKDQYYIKSSETLRDYSFRLNPDAGPGEDPMRVHFKLVDAEAGAKDNNKESTDSRRVFVLDAENPFELIIGEATEYGDQHTELQCRFVFRPATESDWTEAEKKKATAAAQKKPPTQDALRAIAEERLLGAASDVPEYWKSALAKSYRKADGKQADYSMLAGQLNNYTKKNLFDYFIHKDLGGFLTRELDFYIKNELLDWNDIASLKNDTARLAPLVSKIEVIRSLGEKLIAFLSQLENFQKKLWLKKKFVTQTDYCLTLDYFQGRTELLDKVLTNDRQLQEWEWLYKVDIEEIKRIRDAEGWVAVLDKPEFRYMMLDTSFFECSFKADILAGLEELDKSCDGLLIHSENFQALNLIQESYKSKVKCVYIDPPYNTASSSIPYKNDYRHSAWATLMNDRIERLSHLLPRDGAIFVSIDKAERTVLEHVMDAVFGEDNKVEELIWAMNTNNSQAPNYSTNHEYVLVYAKDRVKAEQDFSMFREPKPGYEEIMLLVGEINPSYPRLSDAQKELQNLFRKHKKELREQLEEEGYDWDAEKSNDPWKGIYNYNKMEYRDADGKIVDESLAKEVGAKLLVWREDNISMPATKQADSTRDPAHLNYRYYNPVHPATGKTCPHPKSGWKFPYDRAEGSDRKTFKTLDADGRISWGDDESKIPQLKRYLHEVESNISKSIFSDYSDGEKQTSAMFGRSGMFLAPKHADFVSRFILQAAKENSIILDCFGGSGSTAHAVIKLNKADNGKRKYILVEMGAYFDTVLKPRVMKAVYSQDWRAGSPIKYTGVSHVIKTLRLESYEDALGNLELSRSGMHGQLFGAEDGDSFDSARESYILNYMLEVETRGSRSLLNARKFVEPTEYKLDVRSAGGDETKSVNVDLLETFNYLLGLEVEHIAAPIHFEAELNQGEYGRWQAKVKRSENGKWWFRTVYGTNRSGQQVLVVWRNLPSVIDGEADGIQKDNAVLDAVLIEKLSIHLTESQDDEIDVLYVNGDHNINIPRSRKGEPMEHARIQLIEEAFHRLMFADTEAVH</sequence>
<dbReference type="AlphaFoldDB" id="A0A558BAA8"/>
<reference evidence="8 9" key="1">
    <citation type="submission" date="2019-07" db="EMBL/GenBank/DDBJ databases">
        <title>The pathways for chlorine oxyanion respiration interact through the shared metabolite chlorate.</title>
        <authorList>
            <person name="Barnum T.P."/>
            <person name="Cheng Y."/>
            <person name="Hill K.A."/>
            <person name="Lucas L.N."/>
            <person name="Carlson H.K."/>
            <person name="Coates J.D."/>
        </authorList>
    </citation>
    <scope>NUCLEOTIDE SEQUENCE [LARGE SCALE GENOMIC DNA]</scope>
    <source>
        <strain evidence="8">UCB</strain>
    </source>
</reference>
<dbReference type="GO" id="GO:0008170">
    <property type="term" value="F:N-methyltransferase activity"/>
    <property type="evidence" value="ECO:0007669"/>
    <property type="project" value="InterPro"/>
</dbReference>
<dbReference type="EMBL" id="VMRX01000022">
    <property type="protein sequence ID" value="TVT33452.1"/>
    <property type="molecule type" value="Genomic_DNA"/>
</dbReference>
<accession>A0A558BAA8</accession>